<accession>A0A9W7CIE3</accession>
<gene>
    <name evidence="3" type="ORF">TrVE_jg4716</name>
</gene>
<protein>
    <recommendedName>
        <fullName evidence="5">Transmembrane protein</fullName>
    </recommendedName>
</protein>
<feature type="compositionally biased region" description="Polar residues" evidence="1">
    <location>
        <begin position="11"/>
        <end position="25"/>
    </location>
</feature>
<keyword evidence="2" id="KW-1133">Transmembrane helix</keyword>
<sequence>MQARLKKLSPKSPQFQSLKNTTSTTNAMPKAHASIMAAKALGVGTLLSLSFCSALVFGVGYVFSCSTSDDYVALLNRSGRSVREALKHFGIEESVKVEEDRKVIKGMNKEEEEEWAWKKLKGEE</sequence>
<keyword evidence="2" id="KW-0812">Transmembrane</keyword>
<dbReference type="AlphaFoldDB" id="A0A9W7CIE3"/>
<organism evidence="3 4">
    <name type="scientific">Triparma verrucosa</name>
    <dbReference type="NCBI Taxonomy" id="1606542"/>
    <lineage>
        <taxon>Eukaryota</taxon>
        <taxon>Sar</taxon>
        <taxon>Stramenopiles</taxon>
        <taxon>Ochrophyta</taxon>
        <taxon>Bolidophyceae</taxon>
        <taxon>Parmales</taxon>
        <taxon>Triparmaceae</taxon>
        <taxon>Triparma</taxon>
    </lineage>
</organism>
<evidence type="ECO:0000256" key="2">
    <source>
        <dbReference type="SAM" id="Phobius"/>
    </source>
</evidence>
<comment type="caution">
    <text evidence="3">The sequence shown here is derived from an EMBL/GenBank/DDBJ whole genome shotgun (WGS) entry which is preliminary data.</text>
</comment>
<name>A0A9W7CIE3_9STRA</name>
<dbReference type="EMBL" id="BRXX01000359">
    <property type="protein sequence ID" value="GMI07057.1"/>
    <property type="molecule type" value="Genomic_DNA"/>
</dbReference>
<reference evidence="4" key="1">
    <citation type="journal article" date="2023" name="Commun. Biol.">
        <title>Genome analysis of Parmales, the sister group of diatoms, reveals the evolutionary specialization of diatoms from phago-mixotrophs to photoautotrophs.</title>
        <authorList>
            <person name="Ban H."/>
            <person name="Sato S."/>
            <person name="Yoshikawa S."/>
            <person name="Yamada K."/>
            <person name="Nakamura Y."/>
            <person name="Ichinomiya M."/>
            <person name="Sato N."/>
            <person name="Blanc-Mathieu R."/>
            <person name="Endo H."/>
            <person name="Kuwata A."/>
            <person name="Ogata H."/>
        </authorList>
    </citation>
    <scope>NUCLEOTIDE SEQUENCE [LARGE SCALE GENOMIC DNA]</scope>
    <source>
        <strain evidence="4">NIES 3699</strain>
    </source>
</reference>
<evidence type="ECO:0000313" key="3">
    <source>
        <dbReference type="EMBL" id="GMI07057.1"/>
    </source>
</evidence>
<evidence type="ECO:0008006" key="5">
    <source>
        <dbReference type="Google" id="ProtNLM"/>
    </source>
</evidence>
<evidence type="ECO:0000256" key="1">
    <source>
        <dbReference type="SAM" id="MobiDB-lite"/>
    </source>
</evidence>
<proteinExistence type="predicted"/>
<feature type="transmembrane region" description="Helical" evidence="2">
    <location>
        <begin position="40"/>
        <end position="63"/>
    </location>
</feature>
<keyword evidence="4" id="KW-1185">Reference proteome</keyword>
<feature type="region of interest" description="Disordered" evidence="1">
    <location>
        <begin position="1"/>
        <end position="25"/>
    </location>
</feature>
<keyword evidence="2" id="KW-0472">Membrane</keyword>
<dbReference type="Proteomes" id="UP001165160">
    <property type="component" value="Unassembled WGS sequence"/>
</dbReference>
<evidence type="ECO:0000313" key="4">
    <source>
        <dbReference type="Proteomes" id="UP001165160"/>
    </source>
</evidence>